<dbReference type="Proteomes" id="UP000190625">
    <property type="component" value="Unassembled WGS sequence"/>
</dbReference>
<proteinExistence type="predicted"/>
<dbReference type="STRING" id="142842.SAMN02745118_01812"/>
<protein>
    <submittedName>
        <fullName evidence="1">Uncharacterized protein</fullName>
    </submittedName>
</protein>
<sequence>MKKKNVIFILVLGLVMSIFIYPKVANAKKLEVEDMIRKNAANGVMFDVALANPLLEKSTDKIIFKAWLTTHSGNLLDEINSGKLVIKINNGKEEQKVIRDNIEWRWDRKSSHHPKAYIMLKKMDDKGHSLITDATESIQLIIKNVRNVPTRKFTWDDKVALQSLIVD</sequence>
<dbReference type="AlphaFoldDB" id="A0A1T4NH86"/>
<dbReference type="EMBL" id="FUWM01000014">
    <property type="protein sequence ID" value="SJZ78397.1"/>
    <property type="molecule type" value="Genomic_DNA"/>
</dbReference>
<evidence type="ECO:0000313" key="1">
    <source>
        <dbReference type="EMBL" id="SJZ78397.1"/>
    </source>
</evidence>
<keyword evidence="2" id="KW-1185">Reference proteome</keyword>
<dbReference type="OrthoDB" id="55891at2"/>
<gene>
    <name evidence="1" type="ORF">SAMN02745118_01812</name>
</gene>
<organism evidence="1 2">
    <name type="scientific">Selenihalanaerobacter shriftii</name>
    <dbReference type="NCBI Taxonomy" id="142842"/>
    <lineage>
        <taxon>Bacteria</taxon>
        <taxon>Bacillati</taxon>
        <taxon>Bacillota</taxon>
        <taxon>Clostridia</taxon>
        <taxon>Halanaerobiales</taxon>
        <taxon>Halobacteroidaceae</taxon>
        <taxon>Selenihalanaerobacter</taxon>
    </lineage>
</organism>
<evidence type="ECO:0000313" key="2">
    <source>
        <dbReference type="Proteomes" id="UP000190625"/>
    </source>
</evidence>
<name>A0A1T4NH86_9FIRM</name>
<reference evidence="2" key="1">
    <citation type="submission" date="2017-02" db="EMBL/GenBank/DDBJ databases">
        <authorList>
            <person name="Varghese N."/>
            <person name="Submissions S."/>
        </authorList>
    </citation>
    <scope>NUCLEOTIDE SEQUENCE [LARGE SCALE GENOMIC DNA]</scope>
    <source>
        <strain evidence="2">ATCC BAA-73</strain>
    </source>
</reference>
<dbReference type="RefSeq" id="WP_078810267.1">
    <property type="nucleotide sequence ID" value="NZ_FUWM01000014.1"/>
</dbReference>
<accession>A0A1T4NH86</accession>